<evidence type="ECO:0000256" key="14">
    <source>
        <dbReference type="ARBA" id="ARBA00023034"/>
    </source>
</evidence>
<dbReference type="GO" id="GO:0046872">
    <property type="term" value="F:metal ion binding"/>
    <property type="evidence" value="ECO:0007669"/>
    <property type="project" value="UniProtKB-KW"/>
</dbReference>
<accession>A0ABD6ACZ6</accession>
<evidence type="ECO:0000256" key="10">
    <source>
        <dbReference type="ARBA" id="ARBA00022729"/>
    </source>
</evidence>
<dbReference type="GO" id="GO:0005764">
    <property type="term" value="C:lysosome"/>
    <property type="evidence" value="ECO:0007669"/>
    <property type="project" value="UniProtKB-SubCell"/>
</dbReference>
<keyword evidence="10" id="KW-0732">Signal</keyword>
<keyword evidence="24" id="KW-1185">Reference proteome</keyword>
<dbReference type="GO" id="GO:0006508">
    <property type="term" value="P:proteolysis"/>
    <property type="evidence" value="ECO:0007669"/>
    <property type="project" value="UniProtKB-KW"/>
</dbReference>
<evidence type="ECO:0000256" key="11">
    <source>
        <dbReference type="ARBA" id="ARBA00022801"/>
    </source>
</evidence>
<evidence type="ECO:0000256" key="17">
    <source>
        <dbReference type="ARBA" id="ARBA00023180"/>
    </source>
</evidence>
<evidence type="ECO:0000313" key="23">
    <source>
        <dbReference type="EMBL" id="MFC7318065.1"/>
    </source>
</evidence>
<comment type="subunit">
    <text evidence="19">Homodimer. The monomeric form is inactive while the homodimer is active.</text>
</comment>
<evidence type="ECO:0000256" key="19">
    <source>
        <dbReference type="ARBA" id="ARBA00025833"/>
    </source>
</evidence>
<comment type="caution">
    <text evidence="23">The sequence shown here is derived from an EMBL/GenBank/DDBJ whole genome shotgun (WGS) entry which is preliminary data.</text>
</comment>
<keyword evidence="17" id="KW-0325">Glycoprotein</keyword>
<dbReference type="Proteomes" id="UP001596547">
    <property type="component" value="Unassembled WGS sequence"/>
</dbReference>
<dbReference type="RefSeq" id="WP_276305658.1">
    <property type="nucleotide sequence ID" value="NZ_CP119992.1"/>
</dbReference>
<evidence type="ECO:0000256" key="16">
    <source>
        <dbReference type="ARBA" id="ARBA00023145"/>
    </source>
</evidence>
<dbReference type="Pfam" id="PF02225">
    <property type="entry name" value="PA"/>
    <property type="match status" value="1"/>
</dbReference>
<evidence type="ECO:0000256" key="4">
    <source>
        <dbReference type="ARBA" id="ARBA00004613"/>
    </source>
</evidence>
<dbReference type="Gene3D" id="3.40.630.10">
    <property type="entry name" value="Zn peptidases"/>
    <property type="match status" value="1"/>
</dbReference>
<keyword evidence="15" id="KW-0482">Metalloprotease</keyword>
<keyword evidence="18" id="KW-0458">Lysosome</keyword>
<dbReference type="CDD" id="cd04819">
    <property type="entry name" value="PA_2"/>
    <property type="match status" value="1"/>
</dbReference>
<evidence type="ECO:0000259" key="21">
    <source>
        <dbReference type="Pfam" id="PF02225"/>
    </source>
</evidence>
<keyword evidence="12" id="KW-0256">Endoplasmic reticulum</keyword>
<dbReference type="InterPro" id="IPR039866">
    <property type="entry name" value="CPQ"/>
</dbReference>
<comment type="subcellular location">
    <subcellularLocation>
        <location evidence="1">Endoplasmic reticulum</location>
    </subcellularLocation>
    <subcellularLocation>
        <location evidence="3">Golgi apparatus</location>
    </subcellularLocation>
    <subcellularLocation>
        <location evidence="2">Lysosome</location>
    </subcellularLocation>
    <subcellularLocation>
        <location evidence="4">Secreted</location>
    </subcellularLocation>
</comment>
<keyword evidence="14" id="KW-0333">Golgi apparatus</keyword>
<dbReference type="Pfam" id="PF04389">
    <property type="entry name" value="Peptidase_M28"/>
    <property type="match status" value="1"/>
</dbReference>
<keyword evidence="11" id="KW-0378">Hydrolase</keyword>
<evidence type="ECO:0000256" key="2">
    <source>
        <dbReference type="ARBA" id="ARBA00004371"/>
    </source>
</evidence>
<gene>
    <name evidence="23" type="ORF">ACFQPE_14865</name>
</gene>
<evidence type="ECO:0000256" key="3">
    <source>
        <dbReference type="ARBA" id="ARBA00004555"/>
    </source>
</evidence>
<dbReference type="GO" id="GO:0004180">
    <property type="term" value="F:carboxypeptidase activity"/>
    <property type="evidence" value="ECO:0007669"/>
    <property type="project" value="UniProtKB-KW"/>
</dbReference>
<evidence type="ECO:0000256" key="8">
    <source>
        <dbReference type="ARBA" id="ARBA00022670"/>
    </source>
</evidence>
<dbReference type="EMBL" id="JBHTBF010000002">
    <property type="protein sequence ID" value="MFC7318065.1"/>
    <property type="molecule type" value="Genomic_DNA"/>
</dbReference>
<dbReference type="AlphaFoldDB" id="A0ABD6ACZ6"/>
<dbReference type="GeneID" id="79315250"/>
<feature type="domain" description="PA" evidence="21">
    <location>
        <begin position="91"/>
        <end position="184"/>
    </location>
</feature>
<dbReference type="Gene3D" id="3.50.30.30">
    <property type="match status" value="1"/>
</dbReference>
<evidence type="ECO:0000256" key="1">
    <source>
        <dbReference type="ARBA" id="ARBA00004240"/>
    </source>
</evidence>
<evidence type="ECO:0000256" key="5">
    <source>
        <dbReference type="ARBA" id="ARBA00014116"/>
    </source>
</evidence>
<evidence type="ECO:0000256" key="18">
    <source>
        <dbReference type="ARBA" id="ARBA00023228"/>
    </source>
</evidence>
<proteinExistence type="predicted"/>
<dbReference type="SUPFAM" id="SSF52025">
    <property type="entry name" value="PA domain"/>
    <property type="match status" value="1"/>
</dbReference>
<dbReference type="InterPro" id="IPR003137">
    <property type="entry name" value="PA_domain"/>
</dbReference>
<keyword evidence="6" id="KW-0964">Secreted</keyword>
<evidence type="ECO:0000256" key="6">
    <source>
        <dbReference type="ARBA" id="ARBA00022525"/>
    </source>
</evidence>
<organism evidence="23 24">
    <name type="scientific">Halomarina halobia</name>
    <dbReference type="NCBI Taxonomy" id="3033386"/>
    <lineage>
        <taxon>Archaea</taxon>
        <taxon>Methanobacteriati</taxon>
        <taxon>Methanobacteriota</taxon>
        <taxon>Stenosarchaea group</taxon>
        <taxon>Halobacteria</taxon>
        <taxon>Halobacteriales</taxon>
        <taxon>Natronomonadaceae</taxon>
        <taxon>Halomarina</taxon>
    </lineage>
</organism>
<evidence type="ECO:0000256" key="7">
    <source>
        <dbReference type="ARBA" id="ARBA00022645"/>
    </source>
</evidence>
<reference evidence="23 24" key="1">
    <citation type="journal article" date="2019" name="Int. J. Syst. Evol. Microbiol.">
        <title>The Global Catalogue of Microorganisms (GCM) 10K type strain sequencing project: providing services to taxonomists for standard genome sequencing and annotation.</title>
        <authorList>
            <consortium name="The Broad Institute Genomics Platform"/>
            <consortium name="The Broad Institute Genome Sequencing Center for Infectious Disease"/>
            <person name="Wu L."/>
            <person name="Ma J."/>
        </authorList>
    </citation>
    <scope>NUCLEOTIDE SEQUENCE [LARGE SCALE GENOMIC DNA]</scope>
    <source>
        <strain evidence="23 24">PSR21</strain>
    </source>
</reference>
<dbReference type="GO" id="GO:0005576">
    <property type="term" value="C:extracellular region"/>
    <property type="evidence" value="ECO:0007669"/>
    <property type="project" value="UniProtKB-SubCell"/>
</dbReference>
<evidence type="ECO:0000256" key="20">
    <source>
        <dbReference type="ARBA" id="ARBA00033328"/>
    </source>
</evidence>
<sequence length="450" mass="48056">MTEWIGATFTSRAGWSHLEALVDVGDRMAGGDGEREAAELTRDALSAAGARDAHLDEFEVQGWTRGDSAIRAGDTEQACIALPRSPSGSATGEFVDLGYGLPEDFDRDLDGTVVMVSSTVPDYYDRFVHRREKYYRAVRAGASAFVFRNHVDGCLAPTGSVGTPDAPIGDVPAVGVSSEVGARLARWFDGAEDGSGGRADGRSAGAGGEVEVEVECEYTPATSQNVHALIGPETDREVLVTSHVDAHDIAEGAMDNGAGTAMVVELANALAAREDELETTVRFVCFGSEEVGLRGSGYDAERRDLDSVTAVVNCDGVLQGRTLSAYTHGFDDLEAVLRGVAEHFDHPIATNPRQGPHSDHWPYVLAGGVPAYHVASETGDRGRGWGHTRADTLDKLESRDLREGAVLLTELVVRLAREDTEIARQSREEIVAALEREGHAEGLRITGDLP</sequence>
<name>A0ABD6ACZ6_9EURY</name>
<protein>
    <recommendedName>
        <fullName evidence="5">Carboxypeptidase Q</fullName>
    </recommendedName>
    <alternativeName>
        <fullName evidence="20">Plasma glutamate carboxypeptidase</fullName>
    </alternativeName>
</protein>
<dbReference type="GO" id="GO:0008237">
    <property type="term" value="F:metallopeptidase activity"/>
    <property type="evidence" value="ECO:0007669"/>
    <property type="project" value="UniProtKB-KW"/>
</dbReference>
<keyword evidence="13" id="KW-0862">Zinc</keyword>
<evidence type="ECO:0000259" key="22">
    <source>
        <dbReference type="Pfam" id="PF04389"/>
    </source>
</evidence>
<evidence type="ECO:0000256" key="13">
    <source>
        <dbReference type="ARBA" id="ARBA00022833"/>
    </source>
</evidence>
<keyword evidence="8" id="KW-0645">Protease</keyword>
<keyword evidence="9" id="KW-0479">Metal-binding</keyword>
<dbReference type="InterPro" id="IPR007484">
    <property type="entry name" value="Peptidase_M28"/>
</dbReference>
<dbReference type="PANTHER" id="PTHR12053">
    <property type="entry name" value="PROTEASE FAMILY M28 PLASMA GLUTAMATE CARBOXYPEPTIDASE-RELATED"/>
    <property type="match status" value="1"/>
</dbReference>
<evidence type="ECO:0000256" key="15">
    <source>
        <dbReference type="ARBA" id="ARBA00023049"/>
    </source>
</evidence>
<keyword evidence="7" id="KW-0121">Carboxypeptidase</keyword>
<evidence type="ECO:0000313" key="24">
    <source>
        <dbReference type="Proteomes" id="UP001596547"/>
    </source>
</evidence>
<evidence type="ECO:0000256" key="9">
    <source>
        <dbReference type="ARBA" id="ARBA00022723"/>
    </source>
</evidence>
<feature type="domain" description="Peptidase M28" evidence="22">
    <location>
        <begin position="225"/>
        <end position="403"/>
    </location>
</feature>
<keyword evidence="16" id="KW-0865">Zymogen</keyword>
<evidence type="ECO:0000256" key="12">
    <source>
        <dbReference type="ARBA" id="ARBA00022824"/>
    </source>
</evidence>
<dbReference type="SUPFAM" id="SSF53187">
    <property type="entry name" value="Zn-dependent exopeptidases"/>
    <property type="match status" value="1"/>
</dbReference>
<dbReference type="PANTHER" id="PTHR12053:SF3">
    <property type="entry name" value="CARBOXYPEPTIDASE Q"/>
    <property type="match status" value="1"/>
</dbReference>
<dbReference type="InterPro" id="IPR046450">
    <property type="entry name" value="PA_dom_sf"/>
</dbReference>